<reference evidence="2 3" key="1">
    <citation type="submission" date="2016-02" db="EMBL/GenBank/DDBJ databases">
        <title>Genome analysis of coral dinoflagellate symbionts highlights evolutionary adaptations to a symbiotic lifestyle.</title>
        <authorList>
            <person name="Aranda M."/>
            <person name="Li Y."/>
            <person name="Liew Y.J."/>
            <person name="Baumgarten S."/>
            <person name="Simakov O."/>
            <person name="Wilson M."/>
            <person name="Piel J."/>
            <person name="Ashoor H."/>
            <person name="Bougouffa S."/>
            <person name="Bajic V.B."/>
            <person name="Ryu T."/>
            <person name="Ravasi T."/>
            <person name="Bayer T."/>
            <person name="Micklem G."/>
            <person name="Kim H."/>
            <person name="Bhak J."/>
            <person name="Lajeunesse T.C."/>
            <person name="Voolstra C.R."/>
        </authorList>
    </citation>
    <scope>NUCLEOTIDE SEQUENCE [LARGE SCALE GENOMIC DNA]</scope>
    <source>
        <strain evidence="2 3">CCMP2467</strain>
    </source>
</reference>
<dbReference type="EMBL" id="LSRX01000004">
    <property type="protein sequence ID" value="OLQ15346.1"/>
    <property type="molecule type" value="Genomic_DNA"/>
</dbReference>
<comment type="caution">
    <text evidence="2">The sequence shown here is derived from an EMBL/GenBank/DDBJ whole genome shotgun (WGS) entry which is preliminary data.</text>
</comment>
<organism evidence="2 3">
    <name type="scientific">Symbiodinium microadriaticum</name>
    <name type="common">Dinoflagellate</name>
    <name type="synonym">Zooxanthella microadriatica</name>
    <dbReference type="NCBI Taxonomy" id="2951"/>
    <lineage>
        <taxon>Eukaryota</taxon>
        <taxon>Sar</taxon>
        <taxon>Alveolata</taxon>
        <taxon>Dinophyceae</taxon>
        <taxon>Suessiales</taxon>
        <taxon>Symbiodiniaceae</taxon>
        <taxon>Symbiodinium</taxon>
    </lineage>
</organism>
<evidence type="ECO:0000313" key="2">
    <source>
        <dbReference type="EMBL" id="OLQ15346.1"/>
    </source>
</evidence>
<gene>
    <name evidence="2" type="ORF">AK812_SmicGene406</name>
</gene>
<keyword evidence="3" id="KW-1185">Reference proteome</keyword>
<protein>
    <submittedName>
        <fullName evidence="2">Uncharacterized protein</fullName>
    </submittedName>
</protein>
<evidence type="ECO:0000256" key="1">
    <source>
        <dbReference type="SAM" id="MobiDB-lite"/>
    </source>
</evidence>
<name>A0A1Q9F6P5_SYMMI</name>
<accession>A0A1Q9F6P5</accession>
<feature type="region of interest" description="Disordered" evidence="1">
    <location>
        <begin position="54"/>
        <end position="247"/>
    </location>
</feature>
<evidence type="ECO:0000313" key="3">
    <source>
        <dbReference type="Proteomes" id="UP000186817"/>
    </source>
</evidence>
<proteinExistence type="predicted"/>
<dbReference type="Proteomes" id="UP000186817">
    <property type="component" value="Unassembled WGS sequence"/>
</dbReference>
<feature type="compositionally biased region" description="Acidic residues" evidence="1">
    <location>
        <begin position="197"/>
        <end position="206"/>
    </location>
</feature>
<dbReference type="AlphaFoldDB" id="A0A1Q9F6P5"/>
<sequence>MATPGTPVPTLITECKNHALIFERQMLDELAEEPLGFYASLAVHSRLTELDEVLPPRAPKPKPSLSPELRLQRLQPRPSSVPSCSPHPQDRPQWDDSQSDLNASPMDDPFSPIDFAAYEGKPTWRQVAPMPPTPPGLLLLEDGWEPPEPRAGSDSDMELSGSAGLSDPLLASSKSDEAANAPDSAGSDTPRLSDFEMMADAEEDLDSAAFAELMASPTSDRAAHDPQPPADASNARDEGPTSVTQARTVARPLRACAKMLVRSGYEGTDTAAVPVVADLDAVHDPELDTAWTEANVFPSRQLRT</sequence>